<dbReference type="Gramene" id="TraesCAD_scaffold_134763_01G000100.1">
    <property type="protein sequence ID" value="TraesCAD_scaffold_134763_01G000100.1"/>
    <property type="gene ID" value="TraesCAD_scaffold_134763_01G000100"/>
</dbReference>
<reference evidence="2" key="1">
    <citation type="submission" date="2018-08" db="EMBL/GenBank/DDBJ databases">
        <authorList>
            <person name="Rossello M."/>
        </authorList>
    </citation>
    <scope>NUCLEOTIDE SEQUENCE [LARGE SCALE GENOMIC DNA]</scope>
    <source>
        <strain evidence="2">cv. Chinese Spring</strain>
    </source>
</reference>
<proteinExistence type="predicted"/>
<name>A0A3B6NTH8_WHEAT</name>
<dbReference type="Proteomes" id="UP000019116">
    <property type="component" value="Chromosome 6A"/>
</dbReference>
<feature type="compositionally biased region" description="Basic and acidic residues" evidence="1">
    <location>
        <begin position="248"/>
        <end position="264"/>
    </location>
</feature>
<feature type="region of interest" description="Disordered" evidence="1">
    <location>
        <begin position="239"/>
        <end position="269"/>
    </location>
</feature>
<reference evidence="2" key="2">
    <citation type="submission" date="2018-10" db="UniProtKB">
        <authorList>
            <consortium name="EnsemblPlants"/>
        </authorList>
    </citation>
    <scope>IDENTIFICATION</scope>
</reference>
<feature type="region of interest" description="Disordered" evidence="1">
    <location>
        <begin position="551"/>
        <end position="660"/>
    </location>
</feature>
<feature type="region of interest" description="Disordered" evidence="1">
    <location>
        <begin position="697"/>
        <end position="724"/>
    </location>
</feature>
<dbReference type="PANTHER" id="PTHR46136:SF8">
    <property type="entry name" value="OS05G0324000 PROTEIN"/>
    <property type="match status" value="1"/>
</dbReference>
<dbReference type="Gramene" id="TraesROB_scaffold_147233_01G000100.1">
    <property type="protein sequence ID" value="TraesROB_scaffold_147233_01G000100.1"/>
    <property type="gene ID" value="TraesROB_scaffold_147233_01G000100"/>
</dbReference>
<dbReference type="Gramene" id="TraesWEE_scaffold_166334_01G000100.1">
    <property type="protein sequence ID" value="TraesWEE_scaffold_166334_01G000100.1"/>
    <property type="gene ID" value="TraesWEE_scaffold_166334_01G000100"/>
</dbReference>
<dbReference type="STRING" id="4565.A0A3B6NTH8"/>
<dbReference type="Gramene" id="TraesCLE_scaffold_154278_01G000100.1">
    <property type="protein sequence ID" value="TraesCLE_scaffold_154278_01G000100.1"/>
    <property type="gene ID" value="TraesCLE_scaffold_154278_01G000100"/>
</dbReference>
<protein>
    <recommendedName>
        <fullName evidence="4">NET domain-containing protein</fullName>
    </recommendedName>
</protein>
<dbReference type="OMA" id="ARNFIHP"/>
<feature type="compositionally biased region" description="Acidic residues" evidence="1">
    <location>
        <begin position="359"/>
        <end position="373"/>
    </location>
</feature>
<dbReference type="AlphaFoldDB" id="A0A3B6NTH8"/>
<feature type="region of interest" description="Disordered" evidence="1">
    <location>
        <begin position="105"/>
        <end position="128"/>
    </location>
</feature>
<dbReference type="Gramene" id="TraesROB_scaffold_131722_01G000100.1">
    <property type="protein sequence ID" value="TraesROB_scaffold_131722_01G000100.1"/>
    <property type="gene ID" value="TraesROB_scaffold_131722_01G000100"/>
</dbReference>
<dbReference type="OrthoDB" id="663742at2759"/>
<dbReference type="Gramene" id="TraesCS6A02G343200.1">
    <property type="protein sequence ID" value="TraesCS6A02G343200.1.cds1"/>
    <property type="gene ID" value="TraesCS6A02G343200"/>
</dbReference>
<accession>A0A3B6NTH8</accession>
<dbReference type="PANTHER" id="PTHR46136">
    <property type="entry name" value="TRANSCRIPTION FACTOR GTE8"/>
    <property type="match status" value="1"/>
</dbReference>
<feature type="compositionally biased region" description="Basic and acidic residues" evidence="1">
    <location>
        <begin position="604"/>
        <end position="613"/>
    </location>
</feature>
<keyword evidence="3" id="KW-1185">Reference proteome</keyword>
<feature type="compositionally biased region" description="Acidic residues" evidence="1">
    <location>
        <begin position="715"/>
        <end position="724"/>
    </location>
</feature>
<feature type="compositionally biased region" description="Basic and acidic residues" evidence="1">
    <location>
        <begin position="625"/>
        <end position="649"/>
    </location>
</feature>
<feature type="compositionally biased region" description="Polar residues" evidence="1">
    <location>
        <begin position="577"/>
        <end position="600"/>
    </location>
</feature>
<dbReference type="Gramene" id="TraesRN6A0100869600.1">
    <property type="protein sequence ID" value="TraesRN6A0100869600.1"/>
    <property type="gene ID" value="TraesRN6A0100869600"/>
</dbReference>
<feature type="region of interest" description="Disordered" evidence="1">
    <location>
        <begin position="355"/>
        <end position="397"/>
    </location>
</feature>
<organism evidence="2">
    <name type="scientific">Triticum aestivum</name>
    <name type="common">Wheat</name>
    <dbReference type="NCBI Taxonomy" id="4565"/>
    <lineage>
        <taxon>Eukaryota</taxon>
        <taxon>Viridiplantae</taxon>
        <taxon>Streptophyta</taxon>
        <taxon>Embryophyta</taxon>
        <taxon>Tracheophyta</taxon>
        <taxon>Spermatophyta</taxon>
        <taxon>Magnoliopsida</taxon>
        <taxon>Liliopsida</taxon>
        <taxon>Poales</taxon>
        <taxon>Poaceae</taxon>
        <taxon>BOP clade</taxon>
        <taxon>Pooideae</taxon>
        <taxon>Triticodae</taxon>
        <taxon>Triticeae</taxon>
        <taxon>Triticinae</taxon>
        <taxon>Triticum</taxon>
    </lineage>
</organism>
<dbReference type="InterPro" id="IPR052442">
    <property type="entry name" value="Env_Response_Regulator"/>
</dbReference>
<dbReference type="EnsemblPlants" id="TraesCS6A02G343200.1">
    <property type="protein sequence ID" value="TraesCS6A02G343200.1.cds1"/>
    <property type="gene ID" value="TraesCS6A02G343200"/>
</dbReference>
<sequence>MPYLVISLLGKENTTPTPSPSSSDRMKRRREAFDFNVRKEVFAVGKMCGEERNLLRKRFRAELVAVRGLLEKADRFLAPGAAEGRRGGAAPSSLFGLAALPGKKEGRPLLGAEPPSDVSMKADDGKRRMTTPLAEHKEAPKMTSAERQQLAFSLVALAAELSGPAVELLPKQNNGGRREIEVNVCSMEDAALFELKMHVDKLVKTRDPSLPPQDGSKIVEHEDAALFELKVHVDKLVKTRDPSLPPQDDGKMVEDEDENGRRVDICPGVSPVVTTPSPLQLEILEYAAVFNATGLVDKMLSPLPQKYLALAEKREKECIAEKEDDEEYVDICGDASPVVFQNLIGAISHNPSIILSSDSDSDSDADIGSDSDSSDSGSVSDNHCDEKGGTLAPPVLPKVSSSAPAVLSKVINDSAPPSEPTLEVVQNGELKKLDNPAPAILPKVNGHSAGRPSEPAPVIQNAEPEHVSILAPSALCKIVDDSAAQPSEPALEVVPLQSGEPAGKHSSPAPVLLPKVNGDSAGQAPVLQNAEPEKVSSPSPAVLYKVVDGSAPSLEAGPKVVQNGFETEKLDSPTPTPSVNLSNVNDGSSLPSSKPTSEMVQNAEPEKLPDKPPARPMSELIAAALEKRRREERSQAREKARQDLVETERSAMTSHRVHPADMERLGILDIEHMVTQHRRPGVPPSLLQQLGLFLRADEDDCGEQQQPISDPGVQDLEEGEILPS</sequence>
<evidence type="ECO:0000313" key="2">
    <source>
        <dbReference type="EnsemblPlants" id="TraesCS6A02G343200.1.cds1"/>
    </source>
</evidence>
<evidence type="ECO:0000313" key="3">
    <source>
        <dbReference type="Proteomes" id="UP000019116"/>
    </source>
</evidence>
<feature type="region of interest" description="Disordered" evidence="1">
    <location>
        <begin position="428"/>
        <end position="458"/>
    </location>
</feature>
<evidence type="ECO:0008006" key="4">
    <source>
        <dbReference type="Google" id="ProtNLM"/>
    </source>
</evidence>
<evidence type="ECO:0000256" key="1">
    <source>
        <dbReference type="SAM" id="MobiDB-lite"/>
    </source>
</evidence>
<feature type="region of interest" description="Disordered" evidence="1">
    <location>
        <begin position="484"/>
        <end position="538"/>
    </location>
</feature>